<feature type="binding site" evidence="8">
    <location>
        <position position="399"/>
    </location>
    <ligand>
        <name>Mn(2+)</name>
        <dbReference type="ChEBI" id="CHEBI:29035"/>
        <label>1</label>
    </ligand>
</feature>
<protein>
    <recommendedName>
        <fullName evidence="8 9">2,3-bisphosphoglycerate-independent phosphoglycerate mutase</fullName>
        <shortName evidence="8">BPG-independent PGAM</shortName>
        <shortName evidence="8">Phosphoglyceromutase</shortName>
        <shortName evidence="8">iPGM</shortName>
        <ecNumber evidence="8 9">5.4.2.12</ecNumber>
    </recommendedName>
</protein>
<dbReference type="SUPFAM" id="SSF53649">
    <property type="entry name" value="Alkaline phosphatase-like"/>
    <property type="match status" value="1"/>
</dbReference>
<dbReference type="InterPro" id="IPR005995">
    <property type="entry name" value="Pgm_bpd_ind"/>
</dbReference>
<dbReference type="PANTHER" id="PTHR31637">
    <property type="entry name" value="2,3-BISPHOSPHOGLYCERATE-INDEPENDENT PHOSPHOGLYCERATE MUTASE"/>
    <property type="match status" value="1"/>
</dbReference>
<comment type="function">
    <text evidence="8">Catalyzes the interconversion of 2-phosphoglycerate and 3-phosphoglycerate.</text>
</comment>
<dbReference type="GO" id="GO:0004619">
    <property type="term" value="F:phosphoglycerate mutase activity"/>
    <property type="evidence" value="ECO:0007669"/>
    <property type="project" value="UniProtKB-EC"/>
</dbReference>
<sequence>MNKKVILMILDGWGITQDPKVSAIFNAKTSYIDSLYNKYPNASLRTDGEHVGLPKGQMGNSEVGHMNLGAGRIVYQNLVRINMAVENKTLGDEKILKDAFSYAKENNKSIHLLGLVSDGGIHSHINHLKGLLDVAAENAMEQVFLHAFTDGRDCDPKSGKYFINNIQEYMAKTTGELATITGRYYAMDRDKRWERVKVAYDALVNAIGEKSTNAIESIEKSYRNEVTDEFIKPIILTNENGTPKTQIKADDVVIFFNYRTDRGRELTEVLSQQNFPDFGMKTLPLHYVTMTNYDETFKNINVIYNTDNLEDTLGEVLEKATKKQIRIAETEKYPHVTFFFSGGREQEFKGEKRLLCPSPKVATYDLKPEMSAYEIRDAIIPELNKKEVDFVCLNFANGDMVGHTGVMEAAIKACEAVDECVKDVVTTASQNDYTTIIIADHGNCETMINPDGTPHTAHTTNPVPLILVDKELKQINDGILGDVAPTILKLMGIEQPKKMTQHSLI</sequence>
<name>A0ABW2Z4Q9_9FLAO</name>
<organism evidence="12 13">
    <name type="scientific">Lutibacter aestuarii</name>
    <dbReference type="NCBI Taxonomy" id="861111"/>
    <lineage>
        <taxon>Bacteria</taxon>
        <taxon>Pseudomonadati</taxon>
        <taxon>Bacteroidota</taxon>
        <taxon>Flavobacteriia</taxon>
        <taxon>Flavobacteriales</taxon>
        <taxon>Flavobacteriaceae</taxon>
        <taxon>Lutibacter</taxon>
    </lineage>
</organism>
<dbReference type="Pfam" id="PF01676">
    <property type="entry name" value="Metalloenzyme"/>
    <property type="match status" value="1"/>
</dbReference>
<dbReference type="InterPro" id="IPR011258">
    <property type="entry name" value="BPG-indep_PGM_N"/>
</dbReference>
<gene>
    <name evidence="8 12" type="primary">gpmI</name>
    <name evidence="12" type="ORF">ACFQZW_07000</name>
</gene>
<comment type="pathway">
    <text evidence="2 8">Carbohydrate degradation; glycolysis; pyruvate from D-glyceraldehyde 3-phosphate: step 3/5.</text>
</comment>
<feature type="binding site" evidence="8">
    <location>
        <position position="183"/>
    </location>
    <ligand>
        <name>substrate</name>
    </ligand>
</feature>
<dbReference type="Proteomes" id="UP001597032">
    <property type="component" value="Unassembled WGS sequence"/>
</dbReference>
<feature type="domain" description="Metalloenzyme" evidence="10">
    <location>
        <begin position="3"/>
        <end position="494"/>
    </location>
</feature>
<comment type="catalytic activity">
    <reaction evidence="1 8">
        <text>(2R)-2-phosphoglycerate = (2R)-3-phosphoglycerate</text>
        <dbReference type="Rhea" id="RHEA:15901"/>
        <dbReference type="ChEBI" id="CHEBI:58272"/>
        <dbReference type="ChEBI" id="CHEBI:58289"/>
        <dbReference type="EC" id="5.4.2.12"/>
    </reaction>
</comment>
<evidence type="ECO:0000256" key="3">
    <source>
        <dbReference type="ARBA" id="ARBA00008819"/>
    </source>
</evidence>
<feature type="active site" description="Phosphoserine intermediate" evidence="8">
    <location>
        <position position="61"/>
    </location>
</feature>
<dbReference type="EC" id="5.4.2.12" evidence="8 9"/>
<dbReference type="NCBIfam" id="TIGR01307">
    <property type="entry name" value="pgm_bpd_ind"/>
    <property type="match status" value="1"/>
</dbReference>
<feature type="domain" description="BPG-independent PGAM N-terminal" evidence="11">
    <location>
        <begin position="81"/>
        <end position="295"/>
    </location>
</feature>
<feature type="binding site" evidence="8">
    <location>
        <position position="332"/>
    </location>
    <ligand>
        <name>substrate</name>
    </ligand>
</feature>
<dbReference type="PIRSF" id="PIRSF001492">
    <property type="entry name" value="IPGAM"/>
    <property type="match status" value="1"/>
</dbReference>
<dbReference type="PANTHER" id="PTHR31637:SF0">
    <property type="entry name" value="2,3-BISPHOSPHOGLYCERATE-INDEPENDENT PHOSPHOGLYCERATE MUTASE"/>
    <property type="match status" value="1"/>
</dbReference>
<evidence type="ECO:0000256" key="2">
    <source>
        <dbReference type="ARBA" id="ARBA00004798"/>
    </source>
</evidence>
<evidence type="ECO:0000256" key="9">
    <source>
        <dbReference type="NCBIfam" id="TIGR01307"/>
    </source>
</evidence>
<evidence type="ECO:0000256" key="6">
    <source>
        <dbReference type="ARBA" id="ARBA00023211"/>
    </source>
</evidence>
<evidence type="ECO:0000256" key="5">
    <source>
        <dbReference type="ARBA" id="ARBA00023152"/>
    </source>
</evidence>
<feature type="binding site" evidence="8">
    <location>
        <position position="11"/>
    </location>
    <ligand>
        <name>Mn(2+)</name>
        <dbReference type="ChEBI" id="CHEBI:29035"/>
        <label>2</label>
    </ligand>
</feature>
<comment type="similarity">
    <text evidence="3 8">Belongs to the BPG-independent phosphoglycerate mutase family.</text>
</comment>
<keyword evidence="4 8" id="KW-0479">Metal-binding</keyword>
<dbReference type="InterPro" id="IPR006124">
    <property type="entry name" value="Metalloenzyme"/>
</dbReference>
<feature type="binding site" evidence="8">
    <location>
        <begin position="259"/>
        <end position="262"/>
    </location>
    <ligand>
        <name>substrate</name>
    </ligand>
</feature>
<evidence type="ECO:0000256" key="8">
    <source>
        <dbReference type="HAMAP-Rule" id="MF_01038"/>
    </source>
</evidence>
<evidence type="ECO:0000313" key="12">
    <source>
        <dbReference type="EMBL" id="MFD0761825.1"/>
    </source>
</evidence>
<comment type="caution">
    <text evidence="12">The sequence shown here is derived from an EMBL/GenBank/DDBJ whole genome shotgun (WGS) entry which is preliminary data.</text>
</comment>
<dbReference type="Pfam" id="PF06415">
    <property type="entry name" value="iPGM_N"/>
    <property type="match status" value="1"/>
</dbReference>
<reference evidence="13" key="1">
    <citation type="journal article" date="2019" name="Int. J. Syst. Evol. Microbiol.">
        <title>The Global Catalogue of Microorganisms (GCM) 10K type strain sequencing project: providing services to taxonomists for standard genome sequencing and annotation.</title>
        <authorList>
            <consortium name="The Broad Institute Genomics Platform"/>
            <consortium name="The Broad Institute Genome Sequencing Center for Infectious Disease"/>
            <person name="Wu L."/>
            <person name="Ma J."/>
        </authorList>
    </citation>
    <scope>NUCLEOTIDE SEQUENCE [LARGE SCALE GENOMIC DNA]</scope>
    <source>
        <strain evidence="13">CCUG 60022</strain>
    </source>
</reference>
<feature type="binding site" evidence="8">
    <location>
        <position position="440"/>
    </location>
    <ligand>
        <name>Mn(2+)</name>
        <dbReference type="ChEBI" id="CHEBI:29035"/>
        <label>2</label>
    </ligand>
</feature>
<evidence type="ECO:0000256" key="1">
    <source>
        <dbReference type="ARBA" id="ARBA00000370"/>
    </source>
</evidence>
<dbReference type="InterPro" id="IPR036646">
    <property type="entry name" value="PGAM_B_sf"/>
</dbReference>
<comment type="subunit">
    <text evidence="8">Monomer.</text>
</comment>
<feature type="binding site" evidence="8">
    <location>
        <begin position="152"/>
        <end position="153"/>
    </location>
    <ligand>
        <name>substrate</name>
    </ligand>
</feature>
<evidence type="ECO:0000259" key="10">
    <source>
        <dbReference type="Pfam" id="PF01676"/>
    </source>
</evidence>
<feature type="binding site" evidence="8">
    <location>
        <position position="189"/>
    </location>
    <ligand>
        <name>substrate</name>
    </ligand>
</feature>
<keyword evidence="5 8" id="KW-0324">Glycolysis</keyword>
<proteinExistence type="inferred from homology"/>
<dbReference type="Gene3D" id="3.40.1450.10">
    <property type="entry name" value="BPG-independent phosphoglycerate mutase, domain B"/>
    <property type="match status" value="1"/>
</dbReference>
<dbReference type="InterPro" id="IPR017850">
    <property type="entry name" value="Alkaline_phosphatase_core_sf"/>
</dbReference>
<evidence type="ECO:0000256" key="7">
    <source>
        <dbReference type="ARBA" id="ARBA00023235"/>
    </source>
</evidence>
<dbReference type="Gene3D" id="3.40.720.10">
    <property type="entry name" value="Alkaline Phosphatase, subunit A"/>
    <property type="match status" value="1"/>
</dbReference>
<feature type="binding site" evidence="8">
    <location>
        <position position="122"/>
    </location>
    <ligand>
        <name>substrate</name>
    </ligand>
</feature>
<evidence type="ECO:0000256" key="4">
    <source>
        <dbReference type="ARBA" id="ARBA00022723"/>
    </source>
</evidence>
<dbReference type="EMBL" id="JBHTIC010000006">
    <property type="protein sequence ID" value="MFD0761825.1"/>
    <property type="molecule type" value="Genomic_DNA"/>
</dbReference>
<evidence type="ECO:0000313" key="13">
    <source>
        <dbReference type="Proteomes" id="UP001597032"/>
    </source>
</evidence>
<feature type="binding site" evidence="8">
    <location>
        <position position="458"/>
    </location>
    <ligand>
        <name>Mn(2+)</name>
        <dbReference type="ChEBI" id="CHEBI:29035"/>
        <label>1</label>
    </ligand>
</feature>
<accession>A0ABW2Z4Q9</accession>
<dbReference type="HAMAP" id="MF_01038">
    <property type="entry name" value="GpmI"/>
    <property type="match status" value="1"/>
</dbReference>
<keyword evidence="13" id="KW-1185">Reference proteome</keyword>
<dbReference type="CDD" id="cd16010">
    <property type="entry name" value="iPGM"/>
    <property type="match status" value="1"/>
</dbReference>
<feature type="binding site" evidence="8">
    <location>
        <position position="441"/>
    </location>
    <ligand>
        <name>Mn(2+)</name>
        <dbReference type="ChEBI" id="CHEBI:29035"/>
        <label>2</label>
    </ligand>
</feature>
<feature type="binding site" evidence="8">
    <location>
        <position position="403"/>
    </location>
    <ligand>
        <name>Mn(2+)</name>
        <dbReference type="ChEBI" id="CHEBI:29035"/>
        <label>1</label>
    </ligand>
</feature>
<keyword evidence="7 8" id="KW-0413">Isomerase</keyword>
<dbReference type="RefSeq" id="WP_386781995.1">
    <property type="nucleotide sequence ID" value="NZ_JBHTIC010000006.1"/>
</dbReference>
<dbReference type="SUPFAM" id="SSF64158">
    <property type="entry name" value="2,3-Bisphosphoglycerate-independent phosphoglycerate mutase, substrate-binding domain"/>
    <property type="match status" value="1"/>
</dbReference>
<keyword evidence="6 8" id="KW-0464">Manganese</keyword>
<evidence type="ECO:0000259" key="11">
    <source>
        <dbReference type="Pfam" id="PF06415"/>
    </source>
</evidence>
<feature type="binding site" evidence="8">
    <location>
        <position position="61"/>
    </location>
    <ligand>
        <name>Mn(2+)</name>
        <dbReference type="ChEBI" id="CHEBI:29035"/>
        <label>2</label>
    </ligand>
</feature>
<comment type="cofactor">
    <cofactor evidence="8">
        <name>Mn(2+)</name>
        <dbReference type="ChEBI" id="CHEBI:29035"/>
    </cofactor>
    <text evidence="8">Binds 2 manganese ions per subunit.</text>
</comment>